<feature type="region of interest" description="Disordered" evidence="3">
    <location>
        <begin position="269"/>
        <end position="290"/>
    </location>
</feature>
<feature type="domain" description="RRM" evidence="4">
    <location>
        <begin position="299"/>
        <end position="377"/>
    </location>
</feature>
<dbReference type="GO" id="GO:0005739">
    <property type="term" value="C:mitochondrion"/>
    <property type="evidence" value="ECO:0007669"/>
    <property type="project" value="TreeGrafter"/>
</dbReference>
<dbReference type="InterPro" id="IPR035979">
    <property type="entry name" value="RBD_domain_sf"/>
</dbReference>
<accession>A0A7I8KFJ0</accession>
<keyword evidence="2" id="KW-0694">RNA-binding</keyword>
<dbReference type="Gene3D" id="3.30.70.330">
    <property type="match status" value="1"/>
</dbReference>
<evidence type="ECO:0000259" key="4">
    <source>
        <dbReference type="PROSITE" id="PS50102"/>
    </source>
</evidence>
<name>A0A7I8KFJ0_SPIIN</name>
<sequence>MELLLPPAGALPPLPLLRGCGAFAPVGAVSFKAAGSVLQARISPRSLSFGPASTRSATPPPSSLVSSISAAASSVVSASACSGWVVDVEKPPAEVGPSRAEVVDYYVEILARVLGDEKEAQACIYDASWGNQYRFRCDVDEQASGVLAGLSNVLSVRPDTDDKPVKESFFQSDKGSSKFSPSGGGSNHWLVRMRNPGVEVVTKAQIVDYYAETLAKILGNEKDAQASIYHISWEKDFAFCCQVDEECARELANVPEVLHVCQDVHIDSKNKEYGGDDTPQSSESLEMPVNEQSPTIKTKRLFVTGLSFYTSEKTLRAAFEGFGDLVEVKVIMDKISKRSKGYAFIEYATEEAAGVALKEMNGKIINGWMIVVDVAKSGPLRHGGGARRGFS</sequence>
<dbReference type="InterPro" id="IPR037045">
    <property type="entry name" value="S8pro/Inhibitor_I9_sf"/>
</dbReference>
<dbReference type="InterPro" id="IPR039206">
    <property type="entry name" value="MORF/ORRM1/DAG-like"/>
</dbReference>
<dbReference type="Pfam" id="PF21864">
    <property type="entry name" value="MORF_dom"/>
    <property type="match status" value="2"/>
</dbReference>
<dbReference type="PANTHER" id="PTHR31346:SF11">
    <property type="entry name" value="ORGANELLE RRM DOMAIN-CONTAINING PROTEIN 1, CHLOROPLASTIC"/>
    <property type="match status" value="1"/>
</dbReference>
<keyword evidence="1" id="KW-0809">Transit peptide</keyword>
<protein>
    <recommendedName>
        <fullName evidence="4">RRM domain-containing protein</fullName>
    </recommendedName>
</protein>
<dbReference type="GO" id="GO:0016554">
    <property type="term" value="P:cytidine to uridine editing"/>
    <property type="evidence" value="ECO:0007669"/>
    <property type="project" value="InterPro"/>
</dbReference>
<proteinExistence type="predicted"/>
<dbReference type="InterPro" id="IPR054059">
    <property type="entry name" value="MORF/ORRM1/DAG-like_MORF"/>
</dbReference>
<organism evidence="5 6">
    <name type="scientific">Spirodela intermedia</name>
    <name type="common">Intermediate duckweed</name>
    <dbReference type="NCBI Taxonomy" id="51605"/>
    <lineage>
        <taxon>Eukaryota</taxon>
        <taxon>Viridiplantae</taxon>
        <taxon>Streptophyta</taxon>
        <taxon>Embryophyta</taxon>
        <taxon>Tracheophyta</taxon>
        <taxon>Spermatophyta</taxon>
        <taxon>Magnoliopsida</taxon>
        <taxon>Liliopsida</taxon>
        <taxon>Araceae</taxon>
        <taxon>Lemnoideae</taxon>
        <taxon>Spirodela</taxon>
    </lineage>
</organism>
<dbReference type="SUPFAM" id="SSF54928">
    <property type="entry name" value="RNA-binding domain, RBD"/>
    <property type="match status" value="1"/>
</dbReference>
<dbReference type="AlphaFoldDB" id="A0A7I8KFJ0"/>
<dbReference type="SMART" id="SM00360">
    <property type="entry name" value="RRM"/>
    <property type="match status" value="1"/>
</dbReference>
<evidence type="ECO:0000256" key="3">
    <source>
        <dbReference type="SAM" id="MobiDB-lite"/>
    </source>
</evidence>
<dbReference type="GO" id="GO:0003723">
    <property type="term" value="F:RNA binding"/>
    <property type="evidence" value="ECO:0007669"/>
    <property type="project" value="UniProtKB-UniRule"/>
</dbReference>
<dbReference type="InterPro" id="IPR012677">
    <property type="entry name" value="Nucleotide-bd_a/b_plait_sf"/>
</dbReference>
<evidence type="ECO:0000256" key="2">
    <source>
        <dbReference type="PROSITE-ProRule" id="PRU00176"/>
    </source>
</evidence>
<evidence type="ECO:0000256" key="1">
    <source>
        <dbReference type="ARBA" id="ARBA00022946"/>
    </source>
</evidence>
<evidence type="ECO:0000313" key="5">
    <source>
        <dbReference type="EMBL" id="CAA7395725.1"/>
    </source>
</evidence>
<dbReference type="Proteomes" id="UP000663760">
    <property type="component" value="Chromosome 5"/>
</dbReference>
<dbReference type="OrthoDB" id="4207594at2759"/>
<dbReference type="GO" id="GO:0080156">
    <property type="term" value="P:mitochondrial mRNA modification"/>
    <property type="evidence" value="ECO:0007669"/>
    <property type="project" value="TreeGrafter"/>
</dbReference>
<dbReference type="InterPro" id="IPR000504">
    <property type="entry name" value="RRM_dom"/>
</dbReference>
<evidence type="ECO:0000313" key="6">
    <source>
        <dbReference type="Proteomes" id="UP000663760"/>
    </source>
</evidence>
<dbReference type="PANTHER" id="PTHR31346">
    <property type="entry name" value="MULTIPLE ORGANELLAR RNA EDITING FACTOR 2, CHLOROPLASTIC-RELATED-RELATED"/>
    <property type="match status" value="1"/>
</dbReference>
<dbReference type="Gene3D" id="3.30.70.80">
    <property type="entry name" value="Peptidase S8 propeptide/proteinase inhibitor I9"/>
    <property type="match status" value="1"/>
</dbReference>
<feature type="compositionally biased region" description="Polar residues" evidence="3">
    <location>
        <begin position="278"/>
        <end position="290"/>
    </location>
</feature>
<keyword evidence="6" id="KW-1185">Reference proteome</keyword>
<reference evidence="5" key="1">
    <citation type="submission" date="2020-02" db="EMBL/GenBank/DDBJ databases">
        <authorList>
            <person name="Scholz U."/>
            <person name="Mascher M."/>
            <person name="Fiebig A."/>
        </authorList>
    </citation>
    <scope>NUCLEOTIDE SEQUENCE</scope>
</reference>
<dbReference type="EMBL" id="LR746268">
    <property type="protein sequence ID" value="CAA7395725.1"/>
    <property type="molecule type" value="Genomic_DNA"/>
</dbReference>
<gene>
    <name evidence="5" type="ORF">SI8410_05006388</name>
</gene>
<dbReference type="PROSITE" id="PS50102">
    <property type="entry name" value="RRM"/>
    <property type="match status" value="1"/>
</dbReference>
<dbReference type="Pfam" id="PF00076">
    <property type="entry name" value="RRM_1"/>
    <property type="match status" value="1"/>
</dbReference>